<evidence type="ECO:0000256" key="2">
    <source>
        <dbReference type="ARBA" id="ARBA00007935"/>
    </source>
</evidence>
<dbReference type="InterPro" id="IPR037294">
    <property type="entry name" value="ABC_BtuC-like"/>
</dbReference>
<dbReference type="Proteomes" id="UP000306409">
    <property type="component" value="Chromosome"/>
</dbReference>
<keyword evidence="4" id="KW-1003">Cell membrane</keyword>
<evidence type="ECO:0000256" key="1">
    <source>
        <dbReference type="ARBA" id="ARBA00004651"/>
    </source>
</evidence>
<evidence type="ECO:0000256" key="7">
    <source>
        <dbReference type="ARBA" id="ARBA00023136"/>
    </source>
</evidence>
<dbReference type="Pfam" id="PF01032">
    <property type="entry name" value="FecCD"/>
    <property type="match status" value="1"/>
</dbReference>
<dbReference type="PANTHER" id="PTHR30472">
    <property type="entry name" value="FERRIC ENTEROBACTIN TRANSPORT SYSTEM PERMEASE PROTEIN"/>
    <property type="match status" value="1"/>
</dbReference>
<proteinExistence type="inferred from homology"/>
<dbReference type="GO" id="GO:0033214">
    <property type="term" value="P:siderophore-iron import into cell"/>
    <property type="evidence" value="ECO:0007669"/>
    <property type="project" value="TreeGrafter"/>
</dbReference>
<gene>
    <name evidence="8" type="ORF">EHE19_000535</name>
</gene>
<accession>A0A4U7JIE3</accession>
<dbReference type="CDD" id="cd06550">
    <property type="entry name" value="TM_ABC_iron-siderophores_like"/>
    <property type="match status" value="1"/>
</dbReference>
<keyword evidence="5" id="KW-0812">Transmembrane</keyword>
<dbReference type="FunFam" id="1.10.3470.10:FF:000001">
    <property type="entry name" value="Vitamin B12 ABC transporter permease BtuC"/>
    <property type="match status" value="1"/>
</dbReference>
<keyword evidence="7" id="KW-0472">Membrane</keyword>
<evidence type="ECO:0000256" key="6">
    <source>
        <dbReference type="ARBA" id="ARBA00022989"/>
    </source>
</evidence>
<dbReference type="KEGG" id="rher:EHE19_000535"/>
<dbReference type="RefSeq" id="WP_137697147.1">
    <property type="nucleotide sequence ID" value="NZ_CP061336.1"/>
</dbReference>
<keyword evidence="3" id="KW-0813">Transport</keyword>
<evidence type="ECO:0000256" key="5">
    <source>
        <dbReference type="ARBA" id="ARBA00022692"/>
    </source>
</evidence>
<dbReference type="SUPFAM" id="SSF81345">
    <property type="entry name" value="ABC transporter involved in vitamin B12 uptake, BtuC"/>
    <property type="match status" value="1"/>
</dbReference>
<keyword evidence="9" id="KW-1185">Reference proteome</keyword>
<evidence type="ECO:0000256" key="4">
    <source>
        <dbReference type="ARBA" id="ARBA00022475"/>
    </source>
</evidence>
<dbReference type="AlphaFoldDB" id="A0A4U7JIE3"/>
<organism evidence="8 9">
    <name type="scientific">Ruminiclostridium herbifermentans</name>
    <dbReference type="NCBI Taxonomy" id="2488810"/>
    <lineage>
        <taxon>Bacteria</taxon>
        <taxon>Bacillati</taxon>
        <taxon>Bacillota</taxon>
        <taxon>Clostridia</taxon>
        <taxon>Eubacteriales</taxon>
        <taxon>Oscillospiraceae</taxon>
        <taxon>Ruminiclostridium</taxon>
    </lineage>
</organism>
<evidence type="ECO:0000313" key="8">
    <source>
        <dbReference type="EMBL" id="QNU67082.1"/>
    </source>
</evidence>
<protein>
    <submittedName>
        <fullName evidence="8">Iron chelate uptake ABC transporter family permease subunit</fullName>
    </submittedName>
</protein>
<dbReference type="OrthoDB" id="9792889at2"/>
<dbReference type="InterPro" id="IPR000522">
    <property type="entry name" value="ABC_transptr_permease_BtuC"/>
</dbReference>
<dbReference type="PANTHER" id="PTHR30472:SF25">
    <property type="entry name" value="ABC TRANSPORTER PERMEASE PROTEIN MJ0876-RELATED"/>
    <property type="match status" value="1"/>
</dbReference>
<name>A0A4U7JIE3_9FIRM</name>
<keyword evidence="6" id="KW-1133">Transmembrane helix</keyword>
<comment type="similarity">
    <text evidence="2">Belongs to the binding-protein-dependent transport system permease family. FecCD subfamily.</text>
</comment>
<evidence type="ECO:0000313" key="9">
    <source>
        <dbReference type="Proteomes" id="UP000306409"/>
    </source>
</evidence>
<sequence length="351" mass="37251">MSYFNKKLKYRLLLIISLAALVLIMLISSTIGIADISMLSALKIILSKMPGINILISGEQINSTHEMIVLNIRMPRIVLAAAIGALLSIVGGCFQGLFRNPMADPYVLGISNGAGLGATIAIVFGLESILLGIGMVSLLAFVGALVTTVVVYTIANVGGRLPATNLLLSGVAVGLFEYSLITILMIFKRDKIEGIFMWMMGSVNAASWEQAAFLVPITIIGVIILCLFARDLNVISSNEETAKSLGVKVETVKKLLLGICSLLIAVCVSVSGIIGFVGLVVPHAARLITGSDHRSMLPFSAVGGAVFLVICDTLARSIMPPTELPVGAVTSLFGAPYFIYLLIKSKKKVRQ</sequence>
<reference evidence="8 9" key="1">
    <citation type="submission" date="2020-09" db="EMBL/GenBank/DDBJ databases">
        <title>Characterization and genome sequencing of Ruminiclostridium sp. nov. MA18.</title>
        <authorList>
            <person name="Rettenmaier R."/>
            <person name="Kowollik M.-L."/>
            <person name="Liebl W."/>
            <person name="Zverlov V."/>
        </authorList>
    </citation>
    <scope>NUCLEOTIDE SEQUENCE [LARGE SCALE GENOMIC DNA]</scope>
    <source>
        <strain evidence="8 9">MA18</strain>
    </source>
</reference>
<comment type="subcellular location">
    <subcellularLocation>
        <location evidence="1">Cell membrane</location>
        <topology evidence="1">Multi-pass membrane protein</topology>
    </subcellularLocation>
</comment>
<evidence type="ECO:0000256" key="3">
    <source>
        <dbReference type="ARBA" id="ARBA00022448"/>
    </source>
</evidence>
<dbReference type="GO" id="GO:0005886">
    <property type="term" value="C:plasma membrane"/>
    <property type="evidence" value="ECO:0007669"/>
    <property type="project" value="UniProtKB-SubCell"/>
</dbReference>
<dbReference type="EMBL" id="CP061336">
    <property type="protein sequence ID" value="QNU67082.1"/>
    <property type="molecule type" value="Genomic_DNA"/>
</dbReference>
<dbReference type="GO" id="GO:0022857">
    <property type="term" value="F:transmembrane transporter activity"/>
    <property type="evidence" value="ECO:0007669"/>
    <property type="project" value="InterPro"/>
</dbReference>
<dbReference type="Gene3D" id="1.10.3470.10">
    <property type="entry name" value="ABC transporter involved in vitamin B12 uptake, BtuC"/>
    <property type="match status" value="1"/>
</dbReference>